<evidence type="ECO:0000313" key="5">
    <source>
        <dbReference type="EMBL" id="MBN2964475.1"/>
    </source>
</evidence>
<comment type="caution">
    <text evidence="5">The sequence shown here is derived from an EMBL/GenBank/DDBJ whole genome shotgun (WGS) entry which is preliminary data.</text>
</comment>
<dbReference type="InterPro" id="IPR001173">
    <property type="entry name" value="Glyco_trans_2-like"/>
</dbReference>
<dbReference type="RefSeq" id="WP_205459026.1">
    <property type="nucleotide sequence ID" value="NZ_JAFHKK010000012.1"/>
</dbReference>
<evidence type="ECO:0000259" key="4">
    <source>
        <dbReference type="Pfam" id="PF00535"/>
    </source>
</evidence>
<dbReference type="CDD" id="cd04185">
    <property type="entry name" value="GT_2_like_b"/>
    <property type="match status" value="1"/>
</dbReference>
<feature type="domain" description="Glycosyltransferase 2-like" evidence="4">
    <location>
        <begin position="11"/>
        <end position="133"/>
    </location>
</feature>
<name>A0ABS2WS98_9BACT</name>
<gene>
    <name evidence="5" type="ORF">JWV37_06765</name>
</gene>
<evidence type="ECO:0000256" key="3">
    <source>
        <dbReference type="ARBA" id="ARBA00022679"/>
    </source>
</evidence>
<evidence type="ECO:0000256" key="2">
    <source>
        <dbReference type="ARBA" id="ARBA00022676"/>
    </source>
</evidence>
<dbReference type="PANTHER" id="PTHR43179">
    <property type="entry name" value="RHAMNOSYLTRANSFERASE WBBL"/>
    <property type="match status" value="1"/>
</dbReference>
<protein>
    <submittedName>
        <fullName evidence="5">Glycosyltransferase family 2 protein</fullName>
    </submittedName>
</protein>
<proteinExistence type="inferred from homology"/>
<accession>A0ABS2WS98</accession>
<keyword evidence="2" id="KW-0328">Glycosyltransferase</keyword>
<dbReference type="SUPFAM" id="SSF53448">
    <property type="entry name" value="Nucleotide-diphospho-sugar transferases"/>
    <property type="match status" value="1"/>
</dbReference>
<reference evidence="5 6" key="2">
    <citation type="submission" date="2021-02" db="EMBL/GenBank/DDBJ databases">
        <title>Sulfurospirillum tamanensis sp. nov.</title>
        <authorList>
            <person name="Frolova A."/>
            <person name="Merkel A."/>
            <person name="Slobodkin A."/>
        </authorList>
    </citation>
    <scope>NUCLEOTIDE SEQUENCE [LARGE SCALE GENOMIC DNA]</scope>
    <source>
        <strain evidence="5 6">T05b</strain>
    </source>
</reference>
<comment type="similarity">
    <text evidence="1">Belongs to the glycosyltransferase 2 family.</text>
</comment>
<dbReference type="PANTHER" id="PTHR43179:SF12">
    <property type="entry name" value="GALACTOFURANOSYLTRANSFERASE GLFT2"/>
    <property type="match status" value="1"/>
</dbReference>
<dbReference type="Proteomes" id="UP000703590">
    <property type="component" value="Unassembled WGS sequence"/>
</dbReference>
<dbReference type="InterPro" id="IPR029044">
    <property type="entry name" value="Nucleotide-diphossugar_trans"/>
</dbReference>
<reference evidence="6" key="1">
    <citation type="submission" date="2021-02" db="EMBL/GenBank/DDBJ databases">
        <title>Sulfurospirillum tamanensis sp. nov.</title>
        <authorList>
            <person name="Merkel A.Y."/>
        </authorList>
    </citation>
    <scope>NUCLEOTIDE SEQUENCE [LARGE SCALE GENOMIC DNA]</scope>
    <source>
        <strain evidence="6">T05b</strain>
    </source>
</reference>
<organism evidence="5 6">
    <name type="scientific">Sulfurospirillum tamanense</name>
    <dbReference type="NCBI Taxonomy" id="2813362"/>
    <lineage>
        <taxon>Bacteria</taxon>
        <taxon>Pseudomonadati</taxon>
        <taxon>Campylobacterota</taxon>
        <taxon>Epsilonproteobacteria</taxon>
        <taxon>Campylobacterales</taxon>
        <taxon>Sulfurospirillaceae</taxon>
        <taxon>Sulfurospirillum</taxon>
    </lineage>
</organism>
<sequence length="324" mass="37349">MKETLWPIYTVVVTYNRSALLKECIDALLAQTYPTHVVVVDNASTDNTQAIVETYENNPLFTSLCLKENLGGAGGFFEGMRHAQAQGAQYVWLMDDDAEPETNALALLVAAIEKAPHYAAYAPQVRIGTLENHHLSTFGHRGAFDYQRTLPAFQQRLPLEAFECDTYEIDMASFVGILVPRSSFEAIGLPKKEFFIHHDDTEYSLRLATLGKILLINEAKIYHKEERQEEKIERKLLGWHKKRVRFERLWLKFFGLRNAIWLAKTYSKSPWVYWEIARLYGELVKDILLYDDHKWLRLKFATHSVADGLLGRFDNTKAKRLLHG</sequence>
<dbReference type="Gene3D" id="3.90.550.10">
    <property type="entry name" value="Spore Coat Polysaccharide Biosynthesis Protein SpsA, Chain A"/>
    <property type="match status" value="1"/>
</dbReference>
<keyword evidence="6" id="KW-1185">Reference proteome</keyword>
<dbReference type="EMBL" id="JAFHKK010000012">
    <property type="protein sequence ID" value="MBN2964475.1"/>
    <property type="molecule type" value="Genomic_DNA"/>
</dbReference>
<keyword evidence="3" id="KW-0808">Transferase</keyword>
<evidence type="ECO:0000256" key="1">
    <source>
        <dbReference type="ARBA" id="ARBA00006739"/>
    </source>
</evidence>
<reference evidence="5 6" key="3">
    <citation type="submission" date="2021-02" db="EMBL/GenBank/DDBJ databases">
        <authorList>
            <person name="Merkel A.Y."/>
        </authorList>
    </citation>
    <scope>NUCLEOTIDE SEQUENCE [LARGE SCALE GENOMIC DNA]</scope>
    <source>
        <strain evidence="5 6">T05b</strain>
    </source>
</reference>
<evidence type="ECO:0000313" key="6">
    <source>
        <dbReference type="Proteomes" id="UP000703590"/>
    </source>
</evidence>
<dbReference type="Pfam" id="PF00535">
    <property type="entry name" value="Glycos_transf_2"/>
    <property type="match status" value="1"/>
</dbReference>